<dbReference type="PRINTS" id="PR01217">
    <property type="entry name" value="PRICHEXTENSN"/>
</dbReference>
<dbReference type="Gene3D" id="3.90.70.10">
    <property type="entry name" value="Cysteine proteinases"/>
    <property type="match status" value="1"/>
</dbReference>
<evidence type="ECO:0000313" key="4">
    <source>
        <dbReference type="Proteomes" id="UP000041254"/>
    </source>
</evidence>
<dbReference type="InParanoid" id="A0A0G4G5I8"/>
<dbReference type="InterPro" id="IPR001394">
    <property type="entry name" value="Peptidase_C19_UCH"/>
</dbReference>
<feature type="compositionally biased region" description="Pro residues" evidence="1">
    <location>
        <begin position="623"/>
        <end position="644"/>
    </location>
</feature>
<feature type="region of interest" description="Disordered" evidence="1">
    <location>
        <begin position="1"/>
        <end position="99"/>
    </location>
</feature>
<feature type="compositionally biased region" description="Basic and acidic residues" evidence="1">
    <location>
        <begin position="74"/>
        <end position="85"/>
    </location>
</feature>
<feature type="non-terminal residue" evidence="3">
    <location>
        <position position="922"/>
    </location>
</feature>
<dbReference type="PANTHER" id="PTHR21646">
    <property type="entry name" value="UBIQUITIN CARBOXYL-TERMINAL HYDROLASE"/>
    <property type="match status" value="1"/>
</dbReference>
<dbReference type="EMBL" id="CDMY01000570">
    <property type="protein sequence ID" value="CEM23500.1"/>
    <property type="molecule type" value="Genomic_DNA"/>
</dbReference>
<dbReference type="SUPFAM" id="SSF54001">
    <property type="entry name" value="Cysteine proteinases"/>
    <property type="match status" value="1"/>
</dbReference>
<feature type="compositionally biased region" description="Pro residues" evidence="1">
    <location>
        <begin position="510"/>
        <end position="534"/>
    </location>
</feature>
<dbReference type="InterPro" id="IPR038765">
    <property type="entry name" value="Papain-like_cys_pep_sf"/>
</dbReference>
<dbReference type="GO" id="GO:0004843">
    <property type="term" value="F:cysteine-type deubiquitinase activity"/>
    <property type="evidence" value="ECO:0007669"/>
    <property type="project" value="InterPro"/>
</dbReference>
<keyword evidence="4" id="KW-1185">Reference proteome</keyword>
<evidence type="ECO:0000259" key="2">
    <source>
        <dbReference type="PROSITE" id="PS50235"/>
    </source>
</evidence>
<feature type="compositionally biased region" description="Low complexity" evidence="1">
    <location>
        <begin position="598"/>
        <end position="622"/>
    </location>
</feature>
<gene>
    <name evidence="3" type="ORF">Vbra_17062</name>
</gene>
<dbReference type="GO" id="GO:0016579">
    <property type="term" value="P:protein deubiquitination"/>
    <property type="evidence" value="ECO:0007669"/>
    <property type="project" value="InterPro"/>
</dbReference>
<dbReference type="InterPro" id="IPR028889">
    <property type="entry name" value="USP"/>
</dbReference>
<feature type="compositionally biased region" description="Basic and acidic residues" evidence="1">
    <location>
        <begin position="719"/>
        <end position="784"/>
    </location>
</feature>
<dbReference type="PROSITE" id="PS00973">
    <property type="entry name" value="USP_2"/>
    <property type="match status" value="1"/>
</dbReference>
<evidence type="ECO:0000313" key="3">
    <source>
        <dbReference type="EMBL" id="CEM23500.1"/>
    </source>
</evidence>
<organism evidence="3 4">
    <name type="scientific">Vitrella brassicaformis (strain CCMP3155)</name>
    <dbReference type="NCBI Taxonomy" id="1169540"/>
    <lineage>
        <taxon>Eukaryota</taxon>
        <taxon>Sar</taxon>
        <taxon>Alveolata</taxon>
        <taxon>Colpodellida</taxon>
        <taxon>Vitrellaceae</taxon>
        <taxon>Vitrella</taxon>
    </lineage>
</organism>
<feature type="region of interest" description="Disordered" evidence="1">
    <location>
        <begin position="458"/>
        <end position="784"/>
    </location>
</feature>
<feature type="compositionally biased region" description="Low complexity" evidence="1">
    <location>
        <begin position="572"/>
        <end position="581"/>
    </location>
</feature>
<protein>
    <recommendedName>
        <fullName evidence="2">USP domain-containing protein</fullName>
    </recommendedName>
</protein>
<dbReference type="PROSITE" id="PS50235">
    <property type="entry name" value="USP_3"/>
    <property type="match status" value="1"/>
</dbReference>
<feature type="compositionally biased region" description="Basic and acidic residues" evidence="1">
    <location>
        <begin position="549"/>
        <end position="564"/>
    </location>
</feature>
<dbReference type="AlphaFoldDB" id="A0A0G4G5I8"/>
<dbReference type="Gene3D" id="1.25.40.180">
    <property type="match status" value="1"/>
</dbReference>
<proteinExistence type="predicted"/>
<dbReference type="OrthoDB" id="419330at2759"/>
<sequence length="922" mass="103199">MNDLNRSHGVAEALRSFPRYQPGLTASMTASRADYRGSSQALPPRHADEFAAAGPRFVTRQSREASSRQSSSGESERPSSSREARQQTSDGVGSKVREGHQKDKFMESRFFKIGGHPPAEYGLCNLGNTCYQNAGMQPLLRTPWFWDWFAVAFDQTFICPRSPYRGHVASVFADLMREFASNGPSLHQQGVVDPTNFRRVFARNKKEFRGRRQHDSAEFLVKLLECLHEDTNRIQEKPTFHHMDDLPGETATQASDRWLADEQRRSSSIVSDFRNFESNRTLPLTIPDETAEVDLDECLKTFCKIEVLKGEDVWFCPNKEVTIIRPPPVLVVVLGRFRKDKFGGTEGIFNAKRINTPVSFKTSNLCLADVDGLCQHSEDPSIGRQYDLYGVTHHDGILQGGHYYSYVKLVVNGVVTWVRFDDKATEYFMPEEQIQGPGAYILWYAARDMSKTFQEKRSVPIAKLPDPSAEDEEADDVDSDEEDSPAAVDLENFPPLAPTSRPPKRSTGPQLPPRPSPPHTHRPPPAPPAKPQTPPTTNRRKPAPPASAKRPDVPPTQKKEREVPLPRSIDNPVAPSSPSSVVDKDTEDITSPLDDSTDIAAPAAAGASSHLPAPTVRPSKPSTVPPPAPAAPTPPAAALSPPPVHGKAPSAITTTTEKEETAERAPGKKKGKNRGKDTDTAAQLRRIRAALAMMEKGAEDKNKTRAPAKKAAGGHRMLTKKEQEERSRIQEKQREEQERKKREEEQDQKRREEEEEQKRREEEERKEEERKRLEEQETTRASVERMSKLAGLVSRCLADELTAAKLVSETHQLLQESDWHQVLPSATIAEELLKAIDAGVADESLESLEAVSALVAKIKPTLENIFQTSCIHRHKLRFLFAIQKGTLELRHVRISPLWALVEAVFDALYTQDIIEEQYFTWV</sequence>
<dbReference type="OMA" id="MDLCVDI"/>
<name>A0A0G4G5I8_VITBC</name>
<feature type="domain" description="USP" evidence="2">
    <location>
        <begin position="121"/>
        <end position="447"/>
    </location>
</feature>
<dbReference type="InterPro" id="IPR050185">
    <property type="entry name" value="Ub_carboxyl-term_hydrolase"/>
</dbReference>
<feature type="compositionally biased region" description="Acidic residues" evidence="1">
    <location>
        <begin position="468"/>
        <end position="484"/>
    </location>
</feature>
<reference evidence="3 4" key="1">
    <citation type="submission" date="2014-11" db="EMBL/GenBank/DDBJ databases">
        <authorList>
            <person name="Zhu J."/>
            <person name="Qi W."/>
            <person name="Song R."/>
        </authorList>
    </citation>
    <scope>NUCLEOTIDE SEQUENCE [LARGE SCALE GENOMIC DNA]</scope>
</reference>
<feature type="compositionally biased region" description="Basic and acidic residues" evidence="1">
    <location>
        <begin position="656"/>
        <end position="666"/>
    </location>
</feature>
<dbReference type="Pfam" id="PF00443">
    <property type="entry name" value="UCH"/>
    <property type="match status" value="1"/>
</dbReference>
<dbReference type="STRING" id="1169540.A0A0G4G5I8"/>
<feature type="compositionally biased region" description="Low complexity" evidence="1">
    <location>
        <begin position="681"/>
        <end position="692"/>
    </location>
</feature>
<dbReference type="Proteomes" id="UP000041254">
    <property type="component" value="Unassembled WGS sequence"/>
</dbReference>
<evidence type="ECO:0000256" key="1">
    <source>
        <dbReference type="SAM" id="MobiDB-lite"/>
    </source>
</evidence>
<dbReference type="InterPro" id="IPR018200">
    <property type="entry name" value="USP_CS"/>
</dbReference>
<accession>A0A0G4G5I8</accession>